<dbReference type="AlphaFoldDB" id="A0A7D9E8Z8"/>
<proteinExistence type="predicted"/>
<dbReference type="Pfam" id="PF00789">
    <property type="entry name" value="UBX"/>
    <property type="match status" value="1"/>
</dbReference>
<feature type="compositionally biased region" description="Basic and acidic residues" evidence="1">
    <location>
        <begin position="85"/>
        <end position="99"/>
    </location>
</feature>
<dbReference type="SUPFAM" id="SSF54236">
    <property type="entry name" value="Ubiquitin-like"/>
    <property type="match status" value="1"/>
</dbReference>
<protein>
    <submittedName>
        <fullName evidence="2">UBX domain-containing 10</fullName>
    </submittedName>
</protein>
<evidence type="ECO:0000256" key="1">
    <source>
        <dbReference type="SAM" id="MobiDB-lite"/>
    </source>
</evidence>
<dbReference type="Proteomes" id="UP001152795">
    <property type="component" value="Unassembled WGS sequence"/>
</dbReference>
<feature type="region of interest" description="Disordered" evidence="1">
    <location>
        <begin position="1"/>
        <end position="30"/>
    </location>
</feature>
<evidence type="ECO:0000313" key="3">
    <source>
        <dbReference type="Proteomes" id="UP001152795"/>
    </source>
</evidence>
<accession>A0A7D9E8Z8</accession>
<organism evidence="2 3">
    <name type="scientific">Paramuricea clavata</name>
    <name type="common">Red gorgonian</name>
    <name type="synonym">Violescent sea-whip</name>
    <dbReference type="NCBI Taxonomy" id="317549"/>
    <lineage>
        <taxon>Eukaryota</taxon>
        <taxon>Metazoa</taxon>
        <taxon>Cnidaria</taxon>
        <taxon>Anthozoa</taxon>
        <taxon>Octocorallia</taxon>
        <taxon>Malacalcyonacea</taxon>
        <taxon>Plexauridae</taxon>
        <taxon>Paramuricea</taxon>
    </lineage>
</organism>
<gene>
    <name evidence="2" type="ORF">PACLA_8A038020</name>
</gene>
<sequence length="226" mass="25562">MIHAEIGMEPPHSTKIPTPPSSRPSSLRRPRTRYVNKILNQNVNESPISTIEKTENDHEINLQKYKILPAIGSCSDLRNELAKSDNRKFEKPTVNDKKSKNYSNRSRGKEDSGKLGKNVLDNQDNQISASRGDISSGCSVDDEQIEIAIKLPDGSRHENCFSSFSTFTDLLLYLMNSSISDEVIPRKCEFVTSEVPRQVFSDLNVTLHQAKIKTRTLLYLREVDPE</sequence>
<feature type="compositionally biased region" description="Polar residues" evidence="1">
    <location>
        <begin position="120"/>
        <end position="129"/>
    </location>
</feature>
<reference evidence="2" key="1">
    <citation type="submission" date="2020-04" db="EMBL/GenBank/DDBJ databases">
        <authorList>
            <person name="Alioto T."/>
            <person name="Alioto T."/>
            <person name="Gomez Garrido J."/>
        </authorList>
    </citation>
    <scope>NUCLEOTIDE SEQUENCE</scope>
    <source>
        <strain evidence="2">A484AB</strain>
    </source>
</reference>
<dbReference type="PROSITE" id="PS50033">
    <property type="entry name" value="UBX"/>
    <property type="match status" value="1"/>
</dbReference>
<dbReference type="InterPro" id="IPR029071">
    <property type="entry name" value="Ubiquitin-like_domsf"/>
</dbReference>
<dbReference type="Gene3D" id="3.10.20.90">
    <property type="entry name" value="Phosphatidylinositol 3-kinase Catalytic Subunit, Chain A, domain 1"/>
    <property type="match status" value="1"/>
</dbReference>
<comment type="caution">
    <text evidence="2">The sequence shown here is derived from an EMBL/GenBank/DDBJ whole genome shotgun (WGS) entry which is preliminary data.</text>
</comment>
<dbReference type="EMBL" id="CACRXK020004997">
    <property type="protein sequence ID" value="CAB4004785.1"/>
    <property type="molecule type" value="Genomic_DNA"/>
</dbReference>
<name>A0A7D9E8Z8_PARCT</name>
<dbReference type="OrthoDB" id="436606at2759"/>
<evidence type="ECO:0000313" key="2">
    <source>
        <dbReference type="EMBL" id="CAB4004785.1"/>
    </source>
</evidence>
<feature type="region of interest" description="Disordered" evidence="1">
    <location>
        <begin position="85"/>
        <end position="135"/>
    </location>
</feature>
<dbReference type="InterPro" id="IPR001012">
    <property type="entry name" value="UBX_dom"/>
</dbReference>
<keyword evidence="3" id="KW-1185">Reference proteome</keyword>